<keyword evidence="7" id="KW-0862">Zinc</keyword>
<dbReference type="Gene3D" id="3.30.1380.10">
    <property type="match status" value="1"/>
</dbReference>
<comment type="pathway">
    <text evidence="2">Cell wall biogenesis; cell wall polysaccharide biosynthesis.</text>
</comment>
<sequence>MIKQTDQFERDRSLLQRCSTAFRMLLATTVVAGSMVVTAPIDDADAAAGDRALKLHNAHTQETATIVFKRNGRYDPAGLKQLNVFLRDWRKNEPTKMDPQLFDLIWEVYQQAGSRVPITVICGYRSPATNGMLRSRSRGVAKQSQHMLGKAMDFYMPDVPLAKLRAIGLKMQVGGVGFYPTSGSPFVHMDTGSVRHWPKMTREQLVRIFPNGKTLHVPSDGRPLPGYEQALAAYKARKAGGGSVMMASASSSKGKSWFSRLTGNDSADEDDIPAVAAPAAKPGKAPAAMEADADAVQVAAVAKTDEPAAEEAVPFATASAPLPRPAPNREAEAVVVAAADTEAVGAFPPAPRRSPVARPIMAMASVAPIPQASPVQPAPAYGSGITDTLAALEATSSARANAQVAGLRKSGTAADAIAEAVGKGKPSSDAMMAYAAPLTFDETAAPHIDAATGAIVAGHAAKTVAKASATGGAKLASRGNASGLQAAAPVVANDPLARLTPVAYEAATIELVTRTGSTRQKPYANLQMPTPFLMPELFTAPERSIRLGFGRIAYEGLRTDRFAGPLVHHLGTQEFAQLETIGRTAFLKR</sequence>
<comment type="caution">
    <text evidence="12">The sequence shown here is derived from an EMBL/GenBank/DDBJ whole genome shotgun (WGS) entry which is preliminary data.</text>
</comment>
<keyword evidence="4" id="KW-0479">Metal-binding</keyword>
<organism evidence="12 13">
    <name type="scientific">Kaistia defluvii</name>
    <dbReference type="NCBI Taxonomy" id="410841"/>
    <lineage>
        <taxon>Bacteria</taxon>
        <taxon>Pseudomonadati</taxon>
        <taxon>Pseudomonadota</taxon>
        <taxon>Alphaproteobacteria</taxon>
        <taxon>Hyphomicrobiales</taxon>
        <taxon>Kaistiaceae</taxon>
        <taxon>Kaistia</taxon>
    </lineage>
</organism>
<reference evidence="12 13" key="1">
    <citation type="submission" date="2024-06" db="EMBL/GenBank/DDBJ databases">
        <title>Sorghum-associated microbial communities from plants grown in Nebraska, USA.</title>
        <authorList>
            <person name="Schachtman D."/>
        </authorList>
    </citation>
    <scope>NUCLEOTIDE SEQUENCE [LARGE SCALE GENOMIC DNA]</scope>
    <source>
        <strain evidence="12 13">3207</strain>
    </source>
</reference>
<evidence type="ECO:0000313" key="12">
    <source>
        <dbReference type="EMBL" id="MET4634556.1"/>
    </source>
</evidence>
<evidence type="ECO:0000256" key="2">
    <source>
        <dbReference type="ARBA" id="ARBA00004776"/>
    </source>
</evidence>
<dbReference type="PANTHER" id="PTHR37425">
    <property type="match status" value="1"/>
</dbReference>
<evidence type="ECO:0000256" key="6">
    <source>
        <dbReference type="ARBA" id="ARBA00022801"/>
    </source>
</evidence>
<evidence type="ECO:0000256" key="1">
    <source>
        <dbReference type="ARBA" id="ARBA00001947"/>
    </source>
</evidence>
<keyword evidence="3" id="KW-0645">Protease</keyword>
<keyword evidence="13" id="KW-1185">Reference proteome</keyword>
<dbReference type="InterPro" id="IPR010275">
    <property type="entry name" value="MepK"/>
</dbReference>
<comment type="cofactor">
    <cofactor evidence="1">
        <name>Zn(2+)</name>
        <dbReference type="ChEBI" id="CHEBI:29105"/>
    </cofactor>
</comment>
<accession>A0ABV2R1K0</accession>
<keyword evidence="5" id="KW-0732">Signal</keyword>
<gene>
    <name evidence="12" type="ORF">ABIE08_002469</name>
</gene>
<dbReference type="Pfam" id="PF05951">
    <property type="entry name" value="Peptidase_M15_2"/>
    <property type="match status" value="1"/>
</dbReference>
<proteinExistence type="inferred from homology"/>
<keyword evidence="6" id="KW-0378">Hydrolase</keyword>
<evidence type="ECO:0000256" key="8">
    <source>
        <dbReference type="ARBA" id="ARBA00023049"/>
    </source>
</evidence>
<evidence type="ECO:0000256" key="10">
    <source>
        <dbReference type="ARBA" id="ARBA00093448"/>
    </source>
</evidence>
<evidence type="ECO:0000256" key="4">
    <source>
        <dbReference type="ARBA" id="ARBA00022723"/>
    </source>
</evidence>
<comment type="similarity">
    <text evidence="10">Belongs to the peptidase M15 family.</text>
</comment>
<evidence type="ECO:0000256" key="9">
    <source>
        <dbReference type="ARBA" id="ARBA00023316"/>
    </source>
</evidence>
<dbReference type="InterPro" id="IPR009045">
    <property type="entry name" value="Zn_M74/Hedgehog-like"/>
</dbReference>
<evidence type="ECO:0000256" key="3">
    <source>
        <dbReference type="ARBA" id="ARBA00022670"/>
    </source>
</evidence>
<keyword evidence="8" id="KW-0482">Metalloprotease</keyword>
<protein>
    <recommendedName>
        <fullName evidence="11">Murein endopeptidase K</fullName>
    </recommendedName>
</protein>
<evidence type="ECO:0000313" key="13">
    <source>
        <dbReference type="Proteomes" id="UP001549321"/>
    </source>
</evidence>
<keyword evidence="9" id="KW-0961">Cell wall biogenesis/degradation</keyword>
<dbReference type="Proteomes" id="UP001549321">
    <property type="component" value="Unassembled WGS sequence"/>
</dbReference>
<name>A0ABV2R1K0_9HYPH</name>
<dbReference type="PANTHER" id="PTHR37425:SF1">
    <property type="entry name" value="OUTER MEMBRANE PROTEIN"/>
    <property type="match status" value="1"/>
</dbReference>
<evidence type="ECO:0000256" key="5">
    <source>
        <dbReference type="ARBA" id="ARBA00022729"/>
    </source>
</evidence>
<dbReference type="EMBL" id="JBEPSM010000001">
    <property type="protein sequence ID" value="MET4634556.1"/>
    <property type="molecule type" value="Genomic_DNA"/>
</dbReference>
<evidence type="ECO:0000256" key="7">
    <source>
        <dbReference type="ARBA" id="ARBA00022833"/>
    </source>
</evidence>
<dbReference type="SUPFAM" id="SSF55166">
    <property type="entry name" value="Hedgehog/DD-peptidase"/>
    <property type="match status" value="1"/>
</dbReference>
<dbReference type="CDD" id="cd14844">
    <property type="entry name" value="Zn-DD-carboxypeptidase_like"/>
    <property type="match status" value="1"/>
</dbReference>
<evidence type="ECO:0000256" key="11">
    <source>
        <dbReference type="ARBA" id="ARBA00093666"/>
    </source>
</evidence>